<dbReference type="EMBL" id="JACHJS010000001">
    <property type="protein sequence ID" value="MBB4966140.1"/>
    <property type="molecule type" value="Genomic_DNA"/>
</dbReference>
<evidence type="ECO:0000256" key="1">
    <source>
        <dbReference type="SAM" id="MobiDB-lite"/>
    </source>
</evidence>
<evidence type="ECO:0000313" key="2">
    <source>
        <dbReference type="EMBL" id="MBB4966140.1"/>
    </source>
</evidence>
<comment type="caution">
    <text evidence="2">The sequence shown here is derived from an EMBL/GenBank/DDBJ whole genome shotgun (WGS) entry which is preliminary data.</text>
</comment>
<proteinExistence type="predicted"/>
<organism evidence="2 3">
    <name type="scientific">Saccharothrix violaceirubra</name>
    <dbReference type="NCBI Taxonomy" id="413306"/>
    <lineage>
        <taxon>Bacteria</taxon>
        <taxon>Bacillati</taxon>
        <taxon>Actinomycetota</taxon>
        <taxon>Actinomycetes</taxon>
        <taxon>Pseudonocardiales</taxon>
        <taxon>Pseudonocardiaceae</taxon>
        <taxon>Saccharothrix</taxon>
    </lineage>
</organism>
<protein>
    <submittedName>
        <fullName evidence="2">Imidazolonepropionase-like amidohydrolase</fullName>
    </submittedName>
</protein>
<dbReference type="GO" id="GO:0016787">
    <property type="term" value="F:hydrolase activity"/>
    <property type="evidence" value="ECO:0007669"/>
    <property type="project" value="UniProtKB-KW"/>
</dbReference>
<dbReference type="AlphaFoldDB" id="A0A7W7WW97"/>
<name>A0A7W7WW97_9PSEU</name>
<gene>
    <name evidence="2" type="ORF">F4559_003499</name>
</gene>
<accession>A0A7W7WW97</accession>
<keyword evidence="2" id="KW-0378">Hydrolase</keyword>
<evidence type="ECO:0000313" key="3">
    <source>
        <dbReference type="Proteomes" id="UP000542674"/>
    </source>
</evidence>
<reference evidence="2 3" key="1">
    <citation type="submission" date="2020-08" db="EMBL/GenBank/DDBJ databases">
        <title>Sequencing the genomes of 1000 actinobacteria strains.</title>
        <authorList>
            <person name="Klenk H.-P."/>
        </authorList>
    </citation>
    <scope>NUCLEOTIDE SEQUENCE [LARGE SCALE GENOMIC DNA]</scope>
    <source>
        <strain evidence="2 3">DSM 45084</strain>
    </source>
</reference>
<keyword evidence="3" id="KW-1185">Reference proteome</keyword>
<feature type="region of interest" description="Disordered" evidence="1">
    <location>
        <begin position="1"/>
        <end position="30"/>
    </location>
</feature>
<feature type="compositionally biased region" description="Basic and acidic residues" evidence="1">
    <location>
        <begin position="1"/>
        <end position="10"/>
    </location>
</feature>
<dbReference type="Proteomes" id="UP000542674">
    <property type="component" value="Unassembled WGS sequence"/>
</dbReference>
<sequence length="87" mass="9462">MVEAGREKPGARPGRRRRGSPGGVEPLQQANNYIRRHRIAEAITAAHPYGRRIAAVTDVPFLPGGSSRVEWPECPTAITARIGPRVP</sequence>